<dbReference type="Pfam" id="PF01480">
    <property type="entry name" value="PWI"/>
    <property type="match status" value="1"/>
</dbReference>
<feature type="compositionally biased region" description="Polar residues" evidence="3">
    <location>
        <begin position="376"/>
        <end position="385"/>
    </location>
</feature>
<dbReference type="InterPro" id="IPR000504">
    <property type="entry name" value="RRM_dom"/>
</dbReference>
<reference evidence="8" key="2">
    <citation type="submission" date="2023-05" db="EMBL/GenBank/DDBJ databases">
        <authorList>
            <person name="Schelkunov M.I."/>
        </authorList>
    </citation>
    <scope>NUCLEOTIDE SEQUENCE</scope>
    <source>
        <strain evidence="8">Hsosn_3</strain>
        <tissue evidence="8">Leaf</tissue>
    </source>
</reference>
<dbReference type="InterPro" id="IPR036483">
    <property type="entry name" value="PWI_dom_sf"/>
</dbReference>
<dbReference type="PANTHER" id="PTHR47334">
    <property type="entry name" value="SPLICING FACTOR PWI DOMAIN-CONTAINING PROTEIN / RNA RECOGNITION MOTIF (RRM)-CONTAINING PROTEIN"/>
    <property type="match status" value="1"/>
</dbReference>
<dbReference type="PROSITE" id="PS51025">
    <property type="entry name" value="PWI"/>
    <property type="match status" value="1"/>
</dbReference>
<reference evidence="8" key="1">
    <citation type="submission" date="2023-02" db="EMBL/GenBank/DDBJ databases">
        <title>Genome of toxic invasive species Heracleum sosnowskyi carries increased number of genes despite the absence of recent whole-genome duplications.</title>
        <authorList>
            <person name="Schelkunov M."/>
            <person name="Shtratnikova V."/>
            <person name="Makarenko M."/>
            <person name="Klepikova A."/>
            <person name="Omelchenko D."/>
            <person name="Novikova G."/>
            <person name="Obukhova E."/>
            <person name="Bogdanov V."/>
            <person name="Penin A."/>
            <person name="Logacheva M."/>
        </authorList>
    </citation>
    <scope>NUCLEOTIDE SEQUENCE</scope>
    <source>
        <strain evidence="8">Hsosn_3</strain>
        <tissue evidence="8">Leaf</tissue>
    </source>
</reference>
<dbReference type="SUPFAM" id="SSF54928">
    <property type="entry name" value="RNA-binding domain, RBD"/>
    <property type="match status" value="1"/>
</dbReference>
<keyword evidence="9" id="KW-1185">Reference proteome</keyword>
<dbReference type="SMART" id="SM00360">
    <property type="entry name" value="RRM"/>
    <property type="match status" value="1"/>
</dbReference>
<dbReference type="InterPro" id="IPR053294">
    <property type="entry name" value="RBM_PWI_domain"/>
</dbReference>
<feature type="compositionally biased region" description="Low complexity" evidence="3">
    <location>
        <begin position="75"/>
        <end position="84"/>
    </location>
</feature>
<dbReference type="Proteomes" id="UP001237642">
    <property type="component" value="Unassembled WGS sequence"/>
</dbReference>
<dbReference type="Gene3D" id="1.20.1390.10">
    <property type="entry name" value="PWI domain"/>
    <property type="match status" value="1"/>
</dbReference>
<gene>
    <name evidence="8" type="ORF">POM88_041327</name>
</gene>
<dbReference type="FunFam" id="1.10.510.10:FF:000530">
    <property type="entry name" value="probable receptor-like protein kinase At5g59700"/>
    <property type="match status" value="1"/>
</dbReference>
<keyword evidence="2" id="KW-0694">RNA-binding</keyword>
<dbReference type="Gene3D" id="3.30.200.20">
    <property type="entry name" value="Phosphorylase Kinase, domain 1"/>
    <property type="match status" value="1"/>
</dbReference>
<feature type="region of interest" description="Disordered" evidence="3">
    <location>
        <begin position="732"/>
        <end position="785"/>
    </location>
</feature>
<evidence type="ECO:0000259" key="6">
    <source>
        <dbReference type="PROSITE" id="PS50102"/>
    </source>
</evidence>
<dbReference type="SMART" id="SM00220">
    <property type="entry name" value="S_TKc"/>
    <property type="match status" value="1"/>
</dbReference>
<dbReference type="GO" id="GO:0004672">
    <property type="term" value="F:protein kinase activity"/>
    <property type="evidence" value="ECO:0007669"/>
    <property type="project" value="InterPro"/>
</dbReference>
<feature type="compositionally biased region" description="Basic and acidic residues" evidence="3">
    <location>
        <begin position="402"/>
        <end position="531"/>
    </location>
</feature>
<proteinExistence type="predicted"/>
<evidence type="ECO:0000256" key="3">
    <source>
        <dbReference type="SAM" id="MobiDB-lite"/>
    </source>
</evidence>
<feature type="compositionally biased region" description="Pro residues" evidence="3">
    <location>
        <begin position="43"/>
        <end position="67"/>
    </location>
</feature>
<evidence type="ECO:0000313" key="8">
    <source>
        <dbReference type="EMBL" id="KAK1365766.1"/>
    </source>
</evidence>
<keyword evidence="4" id="KW-1133">Transmembrane helix</keyword>
<feature type="compositionally biased region" description="Basic and acidic residues" evidence="3">
    <location>
        <begin position="538"/>
        <end position="585"/>
    </location>
</feature>
<dbReference type="PROSITE" id="PS50102">
    <property type="entry name" value="RRM"/>
    <property type="match status" value="1"/>
</dbReference>
<dbReference type="InterPro" id="IPR012677">
    <property type="entry name" value="Nucleotide-bd_a/b_plait_sf"/>
</dbReference>
<keyword evidence="4" id="KW-0472">Membrane</keyword>
<dbReference type="GO" id="GO:0003723">
    <property type="term" value="F:RNA binding"/>
    <property type="evidence" value="ECO:0007669"/>
    <property type="project" value="UniProtKB-UniRule"/>
</dbReference>
<dbReference type="InterPro" id="IPR011009">
    <property type="entry name" value="Kinase-like_dom_sf"/>
</dbReference>
<dbReference type="SUPFAM" id="SSF56112">
    <property type="entry name" value="Protein kinase-like (PK-like)"/>
    <property type="match status" value="1"/>
</dbReference>
<feature type="region of interest" description="Disordered" evidence="3">
    <location>
        <begin position="675"/>
        <end position="698"/>
    </location>
</feature>
<evidence type="ECO:0000259" key="5">
    <source>
        <dbReference type="PROSITE" id="PS50011"/>
    </source>
</evidence>
<dbReference type="GO" id="GO:0006397">
    <property type="term" value="P:mRNA processing"/>
    <property type="evidence" value="ECO:0007669"/>
    <property type="project" value="UniProtKB-KW"/>
</dbReference>
<accession>A0AAD8HES6</accession>
<evidence type="ECO:0000259" key="7">
    <source>
        <dbReference type="PROSITE" id="PS51025"/>
    </source>
</evidence>
<dbReference type="GO" id="GO:0005524">
    <property type="term" value="F:ATP binding"/>
    <property type="evidence" value="ECO:0007669"/>
    <property type="project" value="InterPro"/>
</dbReference>
<protein>
    <submittedName>
        <fullName evidence="8">RNA-binding protein 25</fullName>
    </submittedName>
</protein>
<feature type="region of interest" description="Disordered" evidence="3">
    <location>
        <begin position="283"/>
        <end position="328"/>
    </location>
</feature>
<dbReference type="PANTHER" id="PTHR47334:SF2">
    <property type="entry name" value="RNA-BINDING MOTIF PROTEIN 25"/>
    <property type="match status" value="1"/>
</dbReference>
<feature type="region of interest" description="Disordered" evidence="3">
    <location>
        <begin position="358"/>
        <end position="585"/>
    </location>
</feature>
<dbReference type="FunFam" id="3.30.200.20:FF:000608">
    <property type="entry name" value="Serine/threonine kinase protein"/>
    <property type="match status" value="1"/>
</dbReference>
<dbReference type="Pfam" id="PF00076">
    <property type="entry name" value="RRM_1"/>
    <property type="match status" value="1"/>
</dbReference>
<name>A0AAD8HES6_9APIA</name>
<feature type="compositionally biased region" description="Pro residues" evidence="3">
    <location>
        <begin position="362"/>
        <end position="372"/>
    </location>
</feature>
<keyword evidence="4" id="KW-0812">Transmembrane</keyword>
<dbReference type="Gene3D" id="3.30.70.330">
    <property type="match status" value="1"/>
</dbReference>
<feature type="compositionally biased region" description="Basic and acidic residues" evidence="3">
    <location>
        <begin position="738"/>
        <end position="758"/>
    </location>
</feature>
<dbReference type="InterPro" id="IPR035979">
    <property type="entry name" value="RBD_domain_sf"/>
</dbReference>
<feature type="compositionally biased region" description="Basic and acidic residues" evidence="3">
    <location>
        <begin position="316"/>
        <end position="328"/>
    </location>
</feature>
<dbReference type="CDD" id="cd12446">
    <property type="entry name" value="RRM_RBM25"/>
    <property type="match status" value="1"/>
</dbReference>
<dbReference type="SMART" id="SM00311">
    <property type="entry name" value="PWI"/>
    <property type="match status" value="1"/>
</dbReference>
<evidence type="ECO:0000256" key="4">
    <source>
        <dbReference type="SAM" id="Phobius"/>
    </source>
</evidence>
<comment type="caution">
    <text evidence="8">The sequence shown here is derived from an EMBL/GenBank/DDBJ whole genome shotgun (WGS) entry which is preliminary data.</text>
</comment>
<dbReference type="InterPro" id="IPR034268">
    <property type="entry name" value="RBM25_RRM"/>
</dbReference>
<keyword evidence="1" id="KW-0507">mRNA processing</keyword>
<feature type="compositionally biased region" description="Pro residues" evidence="3">
    <location>
        <begin position="1"/>
        <end position="15"/>
    </location>
</feature>
<feature type="domain" description="PWI" evidence="7">
    <location>
        <begin position="806"/>
        <end position="903"/>
    </location>
</feature>
<evidence type="ECO:0000313" key="9">
    <source>
        <dbReference type="Proteomes" id="UP001237642"/>
    </source>
</evidence>
<dbReference type="PROSITE" id="PS50011">
    <property type="entry name" value="PROTEIN_KINASE_DOM"/>
    <property type="match status" value="1"/>
</dbReference>
<dbReference type="PROSITE" id="PS00108">
    <property type="entry name" value="PROTEIN_KINASE_ST"/>
    <property type="match status" value="1"/>
</dbReference>
<evidence type="ECO:0000256" key="2">
    <source>
        <dbReference type="PROSITE-ProRule" id="PRU00176"/>
    </source>
</evidence>
<organism evidence="8 9">
    <name type="scientific">Heracleum sosnowskyi</name>
    <dbReference type="NCBI Taxonomy" id="360622"/>
    <lineage>
        <taxon>Eukaryota</taxon>
        <taxon>Viridiplantae</taxon>
        <taxon>Streptophyta</taxon>
        <taxon>Embryophyta</taxon>
        <taxon>Tracheophyta</taxon>
        <taxon>Spermatophyta</taxon>
        <taxon>Magnoliopsida</taxon>
        <taxon>eudicotyledons</taxon>
        <taxon>Gunneridae</taxon>
        <taxon>Pentapetalae</taxon>
        <taxon>asterids</taxon>
        <taxon>campanulids</taxon>
        <taxon>Apiales</taxon>
        <taxon>Apiaceae</taxon>
        <taxon>Apioideae</taxon>
        <taxon>apioid superclade</taxon>
        <taxon>Tordylieae</taxon>
        <taxon>Tordyliinae</taxon>
        <taxon>Heracleum</taxon>
    </lineage>
</organism>
<feature type="domain" description="RRM" evidence="6">
    <location>
        <begin position="186"/>
        <end position="264"/>
    </location>
</feature>
<dbReference type="EMBL" id="JAUIZM010000009">
    <property type="protein sequence ID" value="KAK1365766.1"/>
    <property type="molecule type" value="Genomic_DNA"/>
</dbReference>
<dbReference type="Pfam" id="PF00069">
    <property type="entry name" value="Pkinase"/>
    <property type="match status" value="1"/>
</dbReference>
<feature type="transmembrane region" description="Helical" evidence="4">
    <location>
        <begin position="1049"/>
        <end position="1071"/>
    </location>
</feature>
<dbReference type="InterPro" id="IPR000719">
    <property type="entry name" value="Prot_kinase_dom"/>
</dbReference>
<feature type="region of interest" description="Disordered" evidence="3">
    <location>
        <begin position="1"/>
        <end position="96"/>
    </location>
</feature>
<dbReference type="Gene3D" id="1.10.510.10">
    <property type="entry name" value="Transferase(Phosphotransferase) domain 1"/>
    <property type="match status" value="1"/>
</dbReference>
<dbReference type="InterPro" id="IPR008271">
    <property type="entry name" value="Ser/Thr_kinase_AS"/>
</dbReference>
<feature type="compositionally biased region" description="Low complexity" evidence="3">
    <location>
        <begin position="16"/>
        <end position="42"/>
    </location>
</feature>
<evidence type="ECO:0000256" key="1">
    <source>
        <dbReference type="ARBA" id="ARBA00022664"/>
    </source>
</evidence>
<feature type="compositionally biased region" description="Basic and acidic residues" evidence="3">
    <location>
        <begin position="765"/>
        <end position="785"/>
    </location>
</feature>
<feature type="domain" description="Protein kinase" evidence="5">
    <location>
        <begin position="1112"/>
        <end position="1380"/>
    </location>
</feature>
<dbReference type="SUPFAM" id="SSF101233">
    <property type="entry name" value="PWI domain"/>
    <property type="match status" value="1"/>
</dbReference>
<dbReference type="FunFam" id="1.20.1390.10:FF:000008">
    <property type="entry name" value="RNA Binding Motif protein homolog"/>
    <property type="match status" value="1"/>
</dbReference>
<dbReference type="InterPro" id="IPR002483">
    <property type="entry name" value="PWI_dom"/>
</dbReference>
<sequence length="1391" mass="155440">MAEEATPPPVSPQKPQPHQNINPNPQQPTSDPSLIHNPNLNLAPPPIAPSFRPAAPPVPLPMPPQFSPIPNSNFQPQNHGVQPPGVGPGPGSGPGGLVYPQQMMRPSYMQQMPNAYLPMPPPGIPRYPGVYPAMVRPIYPPRPLGIVGINPALVRPPVPGVHGPVITPVIRPGGIPSVTPAEKPQTTVYVGKIASTVDNDFILSILQLCGPVKSWKRPQDPTSGALKGYGFCEFDSAEGILRAIRLLSKLNIDGQELMLNFNSATKEFLERYVGKKKENLKNSEAVGTEGVPEDDKVGGSATGIEKGGSSESTQLEPKEENTDQKDEDITIFGLVTNEDRVADQEAVEKLNGIIEERLKTHPLPPPPPPPPVATDGSGTSNTGVQEGSREENSDVNIVKNADAAEDKTEDDMKSSNRTPNEHDKLDTSTPDRNRKNDRTRDRERDVKREKERELERNERDREQERAKKDRERQYKTREDERRYMVRVKDWESREKDKDRLRKLEREREEEKAEERKYEIIDQERESDDGYNKKRKHRSSGEDRKRRQREKEDDMADRLKEEEEIAEAKMRAEEVQKKQKQEQEETLRLLSASATKQSEEAILRFAEVAAESKEESFDMFSNGDSEHENHTTDRILQNGIGAEICANSVAASDTQQNSNAQSRKLGFGLVASGKRTAVPSVFSKEEDEDAQKEKKMRPLVPIDYSNDELQAVQHDPSGGPAPNLAAAAEFAKRITGVNSKEEKPDAEKDRSRRSHDHESHRTKHDSRKETVDRDKDRERGSDKVKLPENRKLLDAKQLIDTIPKTKDELFSYEINWAVYDKNQLHERMRPWISKKITEFLGEEETSLVNYIVSTTQEHVNASEVLDRLQSILDDEAEMFVLKMWRMLIFEIKKVETGLAGRAKQKECLNSMKGIDGNAFSCGLEKLTSGGGGCSDYSVTDVAIVLGNDLRKLGQDCKVLGSNDNSSTICRACSNRLREISLSANNSKVETDVCKFAALIALTSQRVDDVKWVQALYQCLDQGSLALGDQGSLALDDKGSPKEKPKKFVPGLWIIIGGIVGVAVIVTVALWMWSRKIKKGKLPVGKEALEDSESEDSSCNKISIKDVYSATNNLNALNFIGQGIAGKVYKGILSNGQHVAVKHIINDGQMETFVREVTSLSHVRHPNLVEILGHCKGEEEGFLIYELCHKGNLSEWLFGKDKTLMWTRRLEIAIDCARGLWFLHTYPGGCIVHRDIKPTNILLCSNYRGKLSDFGLSKVIAVDKSYVSSEVRGTFGYVDPEYRMNHRVNSSGDVYSFGIVILQLISGQRVINLDANKPMPLNKMARLLTRGGNIIDFADPKLDGKFSEDAFEFVLKLALTCTGIKQQRPSMEQVFKNLEKALEMSMRGKSDLP</sequence>